<sequence length="198" mass="21894">HIENSSDATTAISILTSTRNEFNRAVKDANKHPKNYCGQNGWKLIQHLKITENGLIKDGLHLSYEVHCSMHVIVTLQPFLNAPFPSNKPPPPPFCPSFLAMDPMNEEESKIPSDKTNAQPMARKALGHRAVVKLFCRATSKAMKGNLKANQEHSPDQVVLYVGSNNHAESIIGKSPPPLYLGLLLQGMNTQQSSERCE</sequence>
<dbReference type="STRING" id="46731.A0A3M6T5Q9"/>
<evidence type="ECO:0000313" key="2">
    <source>
        <dbReference type="Proteomes" id="UP000275408"/>
    </source>
</evidence>
<reference evidence="1 2" key="1">
    <citation type="journal article" date="2018" name="Sci. Rep.">
        <title>Comparative analysis of the Pocillopora damicornis genome highlights role of immune system in coral evolution.</title>
        <authorList>
            <person name="Cunning R."/>
            <person name="Bay R.A."/>
            <person name="Gillette P."/>
            <person name="Baker A.C."/>
            <person name="Traylor-Knowles N."/>
        </authorList>
    </citation>
    <scope>NUCLEOTIDE SEQUENCE [LARGE SCALE GENOMIC DNA]</scope>
    <source>
        <strain evidence="1">RSMAS</strain>
        <tissue evidence="1">Whole animal</tissue>
    </source>
</reference>
<feature type="non-terminal residue" evidence="1">
    <location>
        <position position="1"/>
    </location>
</feature>
<keyword evidence="2" id="KW-1185">Reference proteome</keyword>
<dbReference type="EMBL" id="RCHS01004285">
    <property type="protein sequence ID" value="RMX36614.1"/>
    <property type="molecule type" value="Genomic_DNA"/>
</dbReference>
<comment type="caution">
    <text evidence="1">The sequence shown here is derived from an EMBL/GenBank/DDBJ whole genome shotgun (WGS) entry which is preliminary data.</text>
</comment>
<name>A0A3M6T5Q9_POCDA</name>
<evidence type="ECO:0000313" key="1">
    <source>
        <dbReference type="EMBL" id="RMX36614.1"/>
    </source>
</evidence>
<accession>A0A3M6T5Q9</accession>
<dbReference type="AlphaFoldDB" id="A0A3M6T5Q9"/>
<feature type="non-terminal residue" evidence="1">
    <location>
        <position position="198"/>
    </location>
</feature>
<gene>
    <name evidence="1" type="ORF">pdam_00022419</name>
</gene>
<protein>
    <submittedName>
        <fullName evidence="1">Uncharacterized protein</fullName>
    </submittedName>
</protein>
<proteinExistence type="predicted"/>
<organism evidence="1 2">
    <name type="scientific">Pocillopora damicornis</name>
    <name type="common">Cauliflower coral</name>
    <name type="synonym">Millepora damicornis</name>
    <dbReference type="NCBI Taxonomy" id="46731"/>
    <lineage>
        <taxon>Eukaryota</taxon>
        <taxon>Metazoa</taxon>
        <taxon>Cnidaria</taxon>
        <taxon>Anthozoa</taxon>
        <taxon>Hexacorallia</taxon>
        <taxon>Scleractinia</taxon>
        <taxon>Astrocoeniina</taxon>
        <taxon>Pocilloporidae</taxon>
        <taxon>Pocillopora</taxon>
    </lineage>
</organism>
<dbReference type="Proteomes" id="UP000275408">
    <property type="component" value="Unassembled WGS sequence"/>
</dbReference>